<sequence>MAGAVKIGIIGGTGLENPEILHNAVDKDVDTPFGKPSDLLKIGEISGVPCVLLSRHGRKHDKSPTTVNYRANLWALYQEGVTHILTTTACGSLREELPPGHLVFIDSAIDKTHRREGTFFDGLPGHPIGVCHIPMHPMFDIELRKILIATATELSIPHQKDGFAVCIEGPRFSTKAESNLYRSWGASLVNMTIFPEVQLAREMGIPYASTALVTDYDCWRESDDVEPEHVSVDLVMKTFAENAVKAMALFQGAIKKIAARDWTKHNTELKTVAKAAVMIPYGDPTPAHLELKK</sequence>
<dbReference type="InterPro" id="IPR035994">
    <property type="entry name" value="Nucleoside_phosphorylase_sf"/>
</dbReference>
<evidence type="ECO:0000313" key="7">
    <source>
        <dbReference type="WBParaSite" id="PSAMB.scaffold4619size14064.g24766.t1"/>
    </source>
</evidence>
<dbReference type="Proteomes" id="UP000887566">
    <property type="component" value="Unplaced"/>
</dbReference>
<comment type="catalytic activity">
    <reaction evidence="4">
        <text>S-methyl-5'-thioadenosine + phosphate = 5-(methylsulfanyl)-alpha-D-ribose 1-phosphate + adenine</text>
        <dbReference type="Rhea" id="RHEA:11852"/>
        <dbReference type="ChEBI" id="CHEBI:16708"/>
        <dbReference type="ChEBI" id="CHEBI:17509"/>
        <dbReference type="ChEBI" id="CHEBI:43474"/>
        <dbReference type="ChEBI" id="CHEBI:58533"/>
        <dbReference type="EC" id="2.4.2.28"/>
    </reaction>
</comment>
<evidence type="ECO:0000259" key="5">
    <source>
        <dbReference type="Pfam" id="PF01048"/>
    </source>
</evidence>
<evidence type="ECO:0000256" key="2">
    <source>
        <dbReference type="ARBA" id="ARBA00022679"/>
    </source>
</evidence>
<dbReference type="GO" id="GO:0017061">
    <property type="term" value="F:S-methyl-5-thioadenosine phosphorylase activity"/>
    <property type="evidence" value="ECO:0007669"/>
    <property type="project" value="UniProtKB-UniRule"/>
</dbReference>
<evidence type="ECO:0000256" key="3">
    <source>
        <dbReference type="ARBA" id="ARBA00022726"/>
    </source>
</evidence>
<dbReference type="GO" id="GO:0005634">
    <property type="term" value="C:nucleus"/>
    <property type="evidence" value="ECO:0007669"/>
    <property type="project" value="UniProtKB-SubCell"/>
</dbReference>
<comment type="subcellular location">
    <subcellularLocation>
        <location evidence="4">Cytoplasm</location>
    </subcellularLocation>
    <subcellularLocation>
        <location evidence="4">Nucleus</location>
    </subcellularLocation>
</comment>
<feature type="domain" description="Nucleoside phosphorylase" evidence="5">
    <location>
        <begin position="6"/>
        <end position="245"/>
    </location>
</feature>
<feature type="binding site" evidence="4">
    <location>
        <position position="191"/>
    </location>
    <ligand>
        <name>substrate</name>
    </ligand>
</feature>
<reference evidence="7" key="1">
    <citation type="submission" date="2022-11" db="UniProtKB">
        <authorList>
            <consortium name="WormBaseParasite"/>
        </authorList>
    </citation>
    <scope>IDENTIFICATION</scope>
</reference>
<feature type="binding site" evidence="4">
    <location>
        <begin position="215"/>
        <end position="217"/>
    </location>
    <ligand>
        <name>substrate</name>
    </ligand>
</feature>
<feature type="site" description="Important for substrate specificity" evidence="4">
    <location>
        <position position="173"/>
    </location>
</feature>
<dbReference type="PANTHER" id="PTHR42679">
    <property type="entry name" value="S-METHYL-5'-THIOADENOSINE PHOSPHORYLASE"/>
    <property type="match status" value="1"/>
</dbReference>
<comment type="subunit">
    <text evidence="4">Homotrimer.</text>
</comment>
<feature type="binding site" evidence="4">
    <location>
        <begin position="55"/>
        <end position="56"/>
    </location>
    <ligand>
        <name>phosphate</name>
        <dbReference type="ChEBI" id="CHEBI:43474"/>
    </ligand>
</feature>
<keyword evidence="4" id="KW-0539">Nucleus</keyword>
<dbReference type="InterPro" id="IPR000845">
    <property type="entry name" value="Nucleoside_phosphorylase_d"/>
</dbReference>
<feature type="site" description="Important for substrate specificity" evidence="4">
    <location>
        <position position="232"/>
    </location>
</feature>
<keyword evidence="1 4" id="KW-0328">Glycosyltransferase</keyword>
<dbReference type="GO" id="GO:0006166">
    <property type="term" value="P:purine ribonucleoside salvage"/>
    <property type="evidence" value="ECO:0007669"/>
    <property type="project" value="UniProtKB-KW"/>
</dbReference>
<feature type="binding site" evidence="4">
    <location>
        <position position="13"/>
    </location>
    <ligand>
        <name>phosphate</name>
        <dbReference type="ChEBI" id="CHEBI:43474"/>
    </ligand>
</feature>
<comment type="similarity">
    <text evidence="4">Belongs to the PNP/MTAP phosphorylase family. MTAP subfamily.</text>
</comment>
<proteinExistence type="inferred from homology"/>
<comment type="pathway">
    <text evidence="4">Amino-acid biosynthesis; L-methionine biosynthesis via salvage pathway; S-methyl-5-thio-alpha-D-ribose 1-phosphate from S-methyl-5'-thioadenosine (phosphorylase route): step 1/1.</text>
</comment>
<dbReference type="EC" id="2.4.2.28" evidence="4"/>
<protein>
    <recommendedName>
        <fullName evidence="4">S-methyl-5'-thioadenosine phosphorylase</fullName>
        <ecNumber evidence="4">2.4.2.28</ecNumber>
    </recommendedName>
    <alternativeName>
        <fullName evidence="4">5'-methylthioadenosine phosphorylase</fullName>
        <shortName evidence="4">MTA phosphorylase</shortName>
        <shortName evidence="4">MTAP</shortName>
        <shortName evidence="4">MTAPase</shortName>
    </alternativeName>
</protein>
<keyword evidence="3 4" id="KW-0660">Purine salvage</keyword>
<evidence type="ECO:0000256" key="4">
    <source>
        <dbReference type="HAMAP-Rule" id="MF_03155"/>
    </source>
</evidence>
<dbReference type="HAMAP" id="MF_01963">
    <property type="entry name" value="MTAP"/>
    <property type="match status" value="1"/>
</dbReference>
<dbReference type="Pfam" id="PF01048">
    <property type="entry name" value="PNP_UDP_1"/>
    <property type="match status" value="1"/>
</dbReference>
<dbReference type="SUPFAM" id="SSF53167">
    <property type="entry name" value="Purine and uridine phosphorylases"/>
    <property type="match status" value="1"/>
</dbReference>
<evidence type="ECO:0000256" key="1">
    <source>
        <dbReference type="ARBA" id="ARBA00022676"/>
    </source>
</evidence>
<dbReference type="InterPro" id="IPR010044">
    <property type="entry name" value="MTAP"/>
</dbReference>
<dbReference type="NCBIfam" id="TIGR01694">
    <property type="entry name" value="MTAP"/>
    <property type="match status" value="1"/>
</dbReference>
<name>A0A914WNV8_9BILA</name>
<dbReference type="WBParaSite" id="PSAMB.scaffold4619size14064.g24766.t1">
    <property type="protein sequence ID" value="PSAMB.scaffold4619size14064.g24766.t1"/>
    <property type="gene ID" value="PSAMB.scaffold4619size14064.g24766"/>
</dbReference>
<comment type="function">
    <text evidence="4">Catalyzes the reversible phosphorylation of S-methyl-5'-thioadenosine (MTA) to adenine and 5-methylthioribose-1-phosphate. Involved in the breakdown of MTA, a major by-product of polyamine biosynthesis. Responsible for the first step in the methionine salvage pathway after MTA has been generated from S-adenosylmethionine. Has broad substrate specificity with 6-aminopurine nucleosides as preferred substrates.</text>
</comment>
<dbReference type="AlphaFoldDB" id="A0A914WNV8"/>
<dbReference type="PANTHER" id="PTHR42679:SF2">
    <property type="entry name" value="S-METHYL-5'-THIOADENOSINE PHOSPHORYLASE"/>
    <property type="match status" value="1"/>
</dbReference>
<evidence type="ECO:0000313" key="6">
    <source>
        <dbReference type="Proteomes" id="UP000887566"/>
    </source>
</evidence>
<organism evidence="6 7">
    <name type="scientific">Plectus sambesii</name>
    <dbReference type="NCBI Taxonomy" id="2011161"/>
    <lineage>
        <taxon>Eukaryota</taxon>
        <taxon>Metazoa</taxon>
        <taxon>Ecdysozoa</taxon>
        <taxon>Nematoda</taxon>
        <taxon>Chromadorea</taxon>
        <taxon>Plectida</taxon>
        <taxon>Plectina</taxon>
        <taxon>Plectoidea</taxon>
        <taxon>Plectidae</taxon>
        <taxon>Plectus</taxon>
    </lineage>
</organism>
<dbReference type="CDD" id="cd09010">
    <property type="entry name" value="MTAP_SsMTAPII_like_MTIP"/>
    <property type="match status" value="1"/>
</dbReference>
<feature type="binding site" evidence="4">
    <location>
        <begin position="88"/>
        <end position="89"/>
    </location>
    <ligand>
        <name>phosphate</name>
        <dbReference type="ChEBI" id="CHEBI:43474"/>
    </ligand>
</feature>
<accession>A0A914WNV8</accession>
<keyword evidence="6" id="KW-1185">Reference proteome</keyword>
<keyword evidence="2 4" id="KW-0808">Transferase</keyword>
<dbReference type="GO" id="GO:0019509">
    <property type="term" value="P:L-methionine salvage from methylthioadenosine"/>
    <property type="evidence" value="ECO:0007669"/>
    <property type="project" value="UniProtKB-UniRule"/>
</dbReference>
<feature type="binding site" evidence="4">
    <location>
        <position position="192"/>
    </location>
    <ligand>
        <name>phosphate</name>
        <dbReference type="ChEBI" id="CHEBI:43474"/>
    </ligand>
</feature>
<dbReference type="GO" id="GO:0005829">
    <property type="term" value="C:cytosol"/>
    <property type="evidence" value="ECO:0007669"/>
    <property type="project" value="TreeGrafter"/>
</dbReference>
<dbReference type="Gene3D" id="3.40.50.1580">
    <property type="entry name" value="Nucleoside phosphorylase domain"/>
    <property type="match status" value="1"/>
</dbReference>
<keyword evidence="4" id="KW-0963">Cytoplasm</keyword>